<name>A0A1M5BCX9_9BACE</name>
<dbReference type="STRING" id="871325.SAMN05444349_11873"/>
<gene>
    <name evidence="1" type="ORF">SAMN05444349_11873</name>
</gene>
<keyword evidence="2" id="KW-1185">Reference proteome</keyword>
<reference evidence="1 2" key="1">
    <citation type="submission" date="2016-11" db="EMBL/GenBank/DDBJ databases">
        <authorList>
            <person name="Jaros S."/>
            <person name="Januszkiewicz K."/>
            <person name="Wedrychowicz H."/>
        </authorList>
    </citation>
    <scope>NUCLEOTIDE SEQUENCE [LARGE SCALE GENOMIC DNA]</scope>
    <source>
        <strain evidence="1 2">DSM 26883</strain>
    </source>
</reference>
<evidence type="ECO:0000313" key="2">
    <source>
        <dbReference type="Proteomes" id="UP000184436"/>
    </source>
</evidence>
<organism evidence="1 2">
    <name type="scientific">Bacteroides faecichinchillae</name>
    <dbReference type="NCBI Taxonomy" id="871325"/>
    <lineage>
        <taxon>Bacteria</taxon>
        <taxon>Pseudomonadati</taxon>
        <taxon>Bacteroidota</taxon>
        <taxon>Bacteroidia</taxon>
        <taxon>Bacteroidales</taxon>
        <taxon>Bacteroidaceae</taxon>
        <taxon>Bacteroides</taxon>
    </lineage>
</organism>
<proteinExistence type="predicted"/>
<evidence type="ECO:0000313" key="1">
    <source>
        <dbReference type="EMBL" id="SHF40413.1"/>
    </source>
</evidence>
<dbReference type="Proteomes" id="UP000184436">
    <property type="component" value="Unassembled WGS sequence"/>
</dbReference>
<protein>
    <submittedName>
        <fullName evidence="1">Uncharacterized protein</fullName>
    </submittedName>
</protein>
<dbReference type="AlphaFoldDB" id="A0A1M5BCX9"/>
<accession>A0A1M5BCX9</accession>
<sequence length="97" mass="12412">MPKPNLYKLEAFYYREIKLHINTQLYMHDVYRYFGTPLHYTVKELFKEKLELEAEGQKFEYSIKGFIYPTWYRYRNIYHRARIRAYTEFLREYKYYY</sequence>
<dbReference type="EMBL" id="FQVD01000018">
    <property type="protein sequence ID" value="SHF40413.1"/>
    <property type="molecule type" value="Genomic_DNA"/>
</dbReference>